<dbReference type="Proteomes" id="UP000007797">
    <property type="component" value="Unassembled WGS sequence"/>
</dbReference>
<sequence length="886" mass="104392">MITSSSSSSDSSSNKVLSLESISIVVTFAEYLDALFKASLGSPLFFSLRSNVNTRLSCQDSSSMECIRQRADQVILHIFYNACNLKDNEKDNGDLIYNQDKCIRPAQALHYLLLIKSPDGTDNDKCLLPYLSYETKKHIHELLLNHIKQLKEFVQNDMELIQLMLFNQYNNDEDIYLFIIQTFNWFNTLFSKEKLVKLWSKNQQEHYGSIITYILYGILKMNHYDAHIREKYLDVIYDTLDTVYRAYSHSYRDIPKSICDNYVHMFLLVLKQYGFQDQRGKQLKRSISGAVFDLFSKTDWNGQIACDFFKEYITTLFLDAYKDDYFIPQKPNDYMNVEEWKIYYQTRTQQRLLIASRIRFFSANRHQNILSILFEHFSQCLTQTWKDKLIVIKLLNMFDPSNMPDQKGQECKWSRYFSIDFLKKVISETLKEDNILVQCELVEFIRRFCDIPYYRKMFVDSIEFRDLIKEAFNNIIDQASPSPHPRLLMFLIVVCDTEARGSNFLAKQIKQIFEAEPLWQEYIIKLVLKSIESDQEVLITDALGFLLRDPNFESRFSSLKQLSRAVIGLLDSYQDDDVILEHVIMFFNSIHKLGFKETNQLIQRILFSKQFEPDQINQFVDENLIVWMGKRANNFSIYLPTVMKIMLDQPTIDFKWVSSIFKRSHQETNRYVKHFVTPIIQLYTNTHIKFGKVQISIAELLKLLFTRTVEYKGIHHQESTRLFQQILDTFTAPAPSDQSLSEFQLKEYLTTHLTVVTEIVEQIIDQGGNITTDQIVQIIDLIVQAQQLIYSRSDKYQQYECHYPQIADLIATLVEMNDDQYNTIEMISSRVIDKTVDWINQNKELSNHPGSPFLVELVLDFYDYSKIIPPTINKNHRQIKKIKWNL</sequence>
<protein>
    <submittedName>
        <fullName evidence="1">Uncharacterized protein</fullName>
    </submittedName>
</protein>
<keyword evidence="2" id="KW-1185">Reference proteome</keyword>
<dbReference type="KEGG" id="dfa:DFA_05133"/>
<dbReference type="GeneID" id="14875592"/>
<evidence type="ECO:0000313" key="2">
    <source>
        <dbReference type="Proteomes" id="UP000007797"/>
    </source>
</evidence>
<gene>
    <name evidence="1" type="ORF">DFA_05133</name>
</gene>
<dbReference type="EMBL" id="GL883008">
    <property type="protein sequence ID" value="EGG23003.1"/>
    <property type="molecule type" value="Genomic_DNA"/>
</dbReference>
<dbReference type="InterPro" id="IPR016024">
    <property type="entry name" value="ARM-type_fold"/>
</dbReference>
<name>F4PNF0_CACFS</name>
<dbReference type="SUPFAM" id="SSF48371">
    <property type="entry name" value="ARM repeat"/>
    <property type="match status" value="1"/>
</dbReference>
<organism evidence="1 2">
    <name type="scientific">Cavenderia fasciculata</name>
    <name type="common">Slime mold</name>
    <name type="synonym">Dictyostelium fasciculatum</name>
    <dbReference type="NCBI Taxonomy" id="261658"/>
    <lineage>
        <taxon>Eukaryota</taxon>
        <taxon>Amoebozoa</taxon>
        <taxon>Evosea</taxon>
        <taxon>Eumycetozoa</taxon>
        <taxon>Dictyostelia</taxon>
        <taxon>Acytosteliales</taxon>
        <taxon>Cavenderiaceae</taxon>
        <taxon>Cavenderia</taxon>
    </lineage>
</organism>
<reference evidence="2" key="1">
    <citation type="journal article" date="2011" name="Genome Res.">
        <title>Phylogeny-wide analysis of social amoeba genomes highlights ancient origins for complex intercellular communication.</title>
        <authorList>
            <person name="Heidel A.J."/>
            <person name="Lawal H.M."/>
            <person name="Felder M."/>
            <person name="Schilde C."/>
            <person name="Helps N.R."/>
            <person name="Tunggal B."/>
            <person name="Rivero F."/>
            <person name="John U."/>
            <person name="Schleicher M."/>
            <person name="Eichinger L."/>
            <person name="Platzer M."/>
            <person name="Noegel A.A."/>
            <person name="Schaap P."/>
            <person name="Gloeckner G."/>
        </authorList>
    </citation>
    <scope>NUCLEOTIDE SEQUENCE [LARGE SCALE GENOMIC DNA]</scope>
    <source>
        <strain evidence="2">SH3</strain>
    </source>
</reference>
<evidence type="ECO:0000313" key="1">
    <source>
        <dbReference type="EMBL" id="EGG23003.1"/>
    </source>
</evidence>
<accession>F4PNF0</accession>
<dbReference type="RefSeq" id="XP_004360854.1">
    <property type="nucleotide sequence ID" value="XM_004360797.1"/>
</dbReference>
<proteinExistence type="predicted"/>
<dbReference type="AlphaFoldDB" id="F4PNF0"/>